<evidence type="ECO:0000313" key="1">
    <source>
        <dbReference type="EMBL" id="KAL2073464.1"/>
    </source>
</evidence>
<proteinExistence type="predicted"/>
<evidence type="ECO:0000313" key="2">
    <source>
        <dbReference type="Proteomes" id="UP001595075"/>
    </source>
</evidence>
<name>A0ABR4CU25_9HELO</name>
<comment type="caution">
    <text evidence="1">The sequence shown here is derived from an EMBL/GenBank/DDBJ whole genome shotgun (WGS) entry which is preliminary data.</text>
</comment>
<protein>
    <submittedName>
        <fullName evidence="1">Uncharacterized protein</fullName>
    </submittedName>
</protein>
<dbReference type="EMBL" id="JAZHXI010000003">
    <property type="protein sequence ID" value="KAL2073464.1"/>
    <property type="molecule type" value="Genomic_DNA"/>
</dbReference>
<keyword evidence="2" id="KW-1185">Reference proteome</keyword>
<gene>
    <name evidence="1" type="ORF">VTL71DRAFT_10788</name>
</gene>
<dbReference type="Proteomes" id="UP001595075">
    <property type="component" value="Unassembled WGS sequence"/>
</dbReference>
<dbReference type="CDD" id="cd12148">
    <property type="entry name" value="fungal_TF_MHR"/>
    <property type="match status" value="1"/>
</dbReference>
<dbReference type="PANTHER" id="PTHR47256:SF1">
    <property type="entry name" value="ZN(II)2CYS6 TRANSCRIPTION FACTOR (EUROFUNG)"/>
    <property type="match status" value="1"/>
</dbReference>
<accession>A0ABR4CU25</accession>
<reference evidence="1 2" key="1">
    <citation type="journal article" date="2024" name="Commun. Biol.">
        <title>Comparative genomic analysis of thermophilic fungi reveals convergent evolutionary adaptations and gene losses.</title>
        <authorList>
            <person name="Steindorff A.S."/>
            <person name="Aguilar-Pontes M.V."/>
            <person name="Robinson A.J."/>
            <person name="Andreopoulos B."/>
            <person name="LaButti K."/>
            <person name="Kuo A."/>
            <person name="Mondo S."/>
            <person name="Riley R."/>
            <person name="Otillar R."/>
            <person name="Haridas S."/>
            <person name="Lipzen A."/>
            <person name="Grimwood J."/>
            <person name="Schmutz J."/>
            <person name="Clum A."/>
            <person name="Reid I.D."/>
            <person name="Moisan M.C."/>
            <person name="Butler G."/>
            <person name="Nguyen T.T.M."/>
            <person name="Dewar K."/>
            <person name="Conant G."/>
            <person name="Drula E."/>
            <person name="Henrissat B."/>
            <person name="Hansel C."/>
            <person name="Singer S."/>
            <person name="Hutchinson M.I."/>
            <person name="de Vries R.P."/>
            <person name="Natvig D.O."/>
            <person name="Powell A.J."/>
            <person name="Tsang A."/>
            <person name="Grigoriev I.V."/>
        </authorList>
    </citation>
    <scope>NUCLEOTIDE SEQUENCE [LARGE SCALE GENOMIC DNA]</scope>
    <source>
        <strain evidence="1 2">CBS 494.80</strain>
    </source>
</reference>
<organism evidence="1 2">
    <name type="scientific">Oculimacula yallundae</name>
    <dbReference type="NCBI Taxonomy" id="86028"/>
    <lineage>
        <taxon>Eukaryota</taxon>
        <taxon>Fungi</taxon>
        <taxon>Dikarya</taxon>
        <taxon>Ascomycota</taxon>
        <taxon>Pezizomycotina</taxon>
        <taxon>Leotiomycetes</taxon>
        <taxon>Helotiales</taxon>
        <taxon>Ploettnerulaceae</taxon>
        <taxon>Oculimacula</taxon>
    </lineage>
</organism>
<sequence>MTDKSILDHLFQLYFAWVHPIHTLFSEARFADSYIRKSEIYCSSVLVDSVYALACCLHTAVDREEGIYKRLAFAVMHLVDCAHGKALRAAAYLKVATSNLPRAAYQEVDGFVESWKATFSGIRNLNIEWAQMTFQPPPILESAVYNSTEEVDDILDNKNWYPYRFSEEQPETLRSLLATTNREKSKLNAILQDITMIVYSQRGLSISARQFLFQYGRLRAWREQVPDVLSSFEDGNEKVLPHVIYLLVYHSTAIVQLLRPLLDLDGFPSSLVDGAIWEHAQEGLRLLENYYQPQYTFRY</sequence>
<dbReference type="InterPro" id="IPR053187">
    <property type="entry name" value="Notoamide_regulator"/>
</dbReference>
<dbReference type="PANTHER" id="PTHR47256">
    <property type="entry name" value="ZN(II)2CYS6 TRANSCRIPTION FACTOR (EUROFUNG)-RELATED"/>
    <property type="match status" value="1"/>
</dbReference>